<comment type="caution">
    <text evidence="1">The sequence shown here is derived from an EMBL/GenBank/DDBJ whole genome shotgun (WGS) entry which is preliminary data.</text>
</comment>
<name>A0A397IL91_9GLOM</name>
<dbReference type="AlphaFoldDB" id="A0A397IL91"/>
<sequence length="95" mass="10767">MAPDQSMKSLFLPSRTILVQKLPPVAKPLFPMCEQEISSWCICTSNLWDRCHDHVSTVMVTKVNGIDETLRGYNTLAWNSNTVEEKLVIALFSHC</sequence>
<reference evidence="1 2" key="1">
    <citation type="submission" date="2018-08" db="EMBL/GenBank/DDBJ databases">
        <title>Genome and evolution of the arbuscular mycorrhizal fungus Diversispora epigaea (formerly Glomus versiforme) and its bacterial endosymbionts.</title>
        <authorList>
            <person name="Sun X."/>
            <person name="Fei Z."/>
            <person name="Harrison M."/>
        </authorList>
    </citation>
    <scope>NUCLEOTIDE SEQUENCE [LARGE SCALE GENOMIC DNA]</scope>
    <source>
        <strain evidence="1 2">IT104</strain>
    </source>
</reference>
<organism evidence="1 2">
    <name type="scientific">Diversispora epigaea</name>
    <dbReference type="NCBI Taxonomy" id="1348612"/>
    <lineage>
        <taxon>Eukaryota</taxon>
        <taxon>Fungi</taxon>
        <taxon>Fungi incertae sedis</taxon>
        <taxon>Mucoromycota</taxon>
        <taxon>Glomeromycotina</taxon>
        <taxon>Glomeromycetes</taxon>
        <taxon>Diversisporales</taxon>
        <taxon>Diversisporaceae</taxon>
        <taxon>Diversispora</taxon>
    </lineage>
</organism>
<dbReference type="OrthoDB" id="25620at2759"/>
<gene>
    <name evidence="1" type="ORF">Glove_229g19</name>
</gene>
<dbReference type="Proteomes" id="UP000266861">
    <property type="component" value="Unassembled WGS sequence"/>
</dbReference>
<proteinExistence type="predicted"/>
<protein>
    <submittedName>
        <fullName evidence="1">Uncharacterized protein</fullName>
    </submittedName>
</protein>
<keyword evidence="2" id="KW-1185">Reference proteome</keyword>
<dbReference type="EMBL" id="PQFF01000212">
    <property type="protein sequence ID" value="RHZ73793.1"/>
    <property type="molecule type" value="Genomic_DNA"/>
</dbReference>
<evidence type="ECO:0000313" key="2">
    <source>
        <dbReference type="Proteomes" id="UP000266861"/>
    </source>
</evidence>
<evidence type="ECO:0000313" key="1">
    <source>
        <dbReference type="EMBL" id="RHZ73793.1"/>
    </source>
</evidence>
<accession>A0A397IL91</accession>